<dbReference type="PANTHER" id="PTHR10655:SF63">
    <property type="entry name" value="PHOSPHOLIPASE_CARBOXYLESTERASE_THIOESTERASE DOMAIN-CONTAINING PROTEIN"/>
    <property type="match status" value="1"/>
</dbReference>
<organism evidence="3 4">
    <name type="scientific">Pseudocercospora fuligena</name>
    <dbReference type="NCBI Taxonomy" id="685502"/>
    <lineage>
        <taxon>Eukaryota</taxon>
        <taxon>Fungi</taxon>
        <taxon>Dikarya</taxon>
        <taxon>Ascomycota</taxon>
        <taxon>Pezizomycotina</taxon>
        <taxon>Dothideomycetes</taxon>
        <taxon>Dothideomycetidae</taxon>
        <taxon>Mycosphaerellales</taxon>
        <taxon>Mycosphaerellaceae</taxon>
        <taxon>Pseudocercospora</taxon>
    </lineage>
</organism>
<dbReference type="InterPro" id="IPR050565">
    <property type="entry name" value="LYPA1-2/EST-like"/>
</dbReference>
<dbReference type="InterPro" id="IPR003140">
    <property type="entry name" value="PLipase/COase/thioEstase"/>
</dbReference>
<dbReference type="AlphaFoldDB" id="A0A8H6RDJ4"/>
<accession>A0A8H6RDJ4</accession>
<dbReference type="SUPFAM" id="SSF53474">
    <property type="entry name" value="alpha/beta-Hydrolases"/>
    <property type="match status" value="1"/>
</dbReference>
<dbReference type="OrthoDB" id="2418081at2759"/>
<dbReference type="GO" id="GO:0008474">
    <property type="term" value="F:palmitoyl-(protein) hydrolase activity"/>
    <property type="evidence" value="ECO:0007669"/>
    <property type="project" value="TreeGrafter"/>
</dbReference>
<sequence length="309" mass="35056">MFRYLNFVFPVSKPVPNSDLAMEVYSPSRRHTHTIIFLHGRDDTAAEFSDALFECQTSDGKHLQDHFPHAKWVFPTAPILMARRLEMEISQWFDMWTTEDPHDGEDGQDPTSAIDAVHKIIQQEAGIVGAQNIILGGISQGCAVAIHSLLKQERKLGGFIGLSSWLPKPSAIANAGKRFPCALDTPVFLGHCQRDSIINVKFGEELRDCLKAIDMQVDWHSYNDDKHWISEPDIPSMESYPTEVDDIVDFLHKTMKTEISRAYEKTSIGRPKVRKAQISDAESELPWLHGPTRVRFDEDGESSDRYVMF</sequence>
<feature type="domain" description="Phospholipase/carboxylesterase/thioesterase" evidence="2">
    <location>
        <begin position="22"/>
        <end position="235"/>
    </location>
</feature>
<evidence type="ECO:0000313" key="3">
    <source>
        <dbReference type="EMBL" id="KAF7190561.1"/>
    </source>
</evidence>
<proteinExistence type="inferred from homology"/>
<dbReference type="GO" id="GO:0005737">
    <property type="term" value="C:cytoplasm"/>
    <property type="evidence" value="ECO:0007669"/>
    <property type="project" value="TreeGrafter"/>
</dbReference>
<evidence type="ECO:0000259" key="2">
    <source>
        <dbReference type="Pfam" id="PF02230"/>
    </source>
</evidence>
<dbReference type="Gene3D" id="3.40.50.1820">
    <property type="entry name" value="alpha/beta hydrolase"/>
    <property type="match status" value="1"/>
</dbReference>
<name>A0A8H6RDJ4_9PEZI</name>
<keyword evidence="4" id="KW-1185">Reference proteome</keyword>
<dbReference type="PANTHER" id="PTHR10655">
    <property type="entry name" value="LYSOPHOSPHOLIPASE-RELATED"/>
    <property type="match status" value="1"/>
</dbReference>
<protein>
    <submittedName>
        <fullName evidence="3">Acyl-protein thioesterase 1</fullName>
    </submittedName>
</protein>
<dbReference type="InterPro" id="IPR029058">
    <property type="entry name" value="AB_hydrolase_fold"/>
</dbReference>
<dbReference type="Proteomes" id="UP000660729">
    <property type="component" value="Unassembled WGS sequence"/>
</dbReference>
<evidence type="ECO:0000256" key="1">
    <source>
        <dbReference type="ARBA" id="ARBA00006499"/>
    </source>
</evidence>
<evidence type="ECO:0000313" key="4">
    <source>
        <dbReference type="Proteomes" id="UP000660729"/>
    </source>
</evidence>
<dbReference type="GO" id="GO:0052689">
    <property type="term" value="F:carboxylic ester hydrolase activity"/>
    <property type="evidence" value="ECO:0007669"/>
    <property type="project" value="TreeGrafter"/>
</dbReference>
<comment type="caution">
    <text evidence="3">The sequence shown here is derived from an EMBL/GenBank/DDBJ whole genome shotgun (WGS) entry which is preliminary data.</text>
</comment>
<reference evidence="3" key="1">
    <citation type="submission" date="2020-04" db="EMBL/GenBank/DDBJ databases">
        <title>Draft genome resource of the tomato pathogen Pseudocercospora fuligena.</title>
        <authorList>
            <person name="Zaccaron A."/>
        </authorList>
    </citation>
    <scope>NUCLEOTIDE SEQUENCE</scope>
    <source>
        <strain evidence="3">PF001</strain>
    </source>
</reference>
<dbReference type="EMBL" id="JABCIY010000168">
    <property type="protein sequence ID" value="KAF7190561.1"/>
    <property type="molecule type" value="Genomic_DNA"/>
</dbReference>
<comment type="similarity">
    <text evidence="1">Belongs to the AB hydrolase superfamily. AB hydrolase 2 family.</text>
</comment>
<dbReference type="Pfam" id="PF02230">
    <property type="entry name" value="Abhydrolase_2"/>
    <property type="match status" value="1"/>
</dbReference>
<gene>
    <name evidence="3" type="ORF">HII31_07720</name>
</gene>